<proteinExistence type="predicted"/>
<dbReference type="PROSITE" id="PS50929">
    <property type="entry name" value="ABC_TM1F"/>
    <property type="match status" value="1"/>
</dbReference>
<organism evidence="7 8">
    <name type="scientific">Algibacter lectus</name>
    <dbReference type="NCBI Taxonomy" id="221126"/>
    <lineage>
        <taxon>Bacteria</taxon>
        <taxon>Pseudomonadati</taxon>
        <taxon>Bacteroidota</taxon>
        <taxon>Flavobacteriia</taxon>
        <taxon>Flavobacteriales</taxon>
        <taxon>Flavobacteriaceae</taxon>
        <taxon>Algibacter</taxon>
    </lineage>
</organism>
<protein>
    <submittedName>
        <fullName evidence="7">Lipid A export ATP-binding/permease protein MsbA</fullName>
    </submittedName>
</protein>
<feature type="domain" description="ABC transmembrane type-1" evidence="6">
    <location>
        <begin position="1"/>
        <end position="66"/>
    </location>
</feature>
<dbReference type="GO" id="GO:0005524">
    <property type="term" value="F:ATP binding"/>
    <property type="evidence" value="ECO:0007669"/>
    <property type="project" value="UniProtKB-KW"/>
</dbReference>
<dbReference type="InterPro" id="IPR036640">
    <property type="entry name" value="ABC1_TM_sf"/>
</dbReference>
<evidence type="ECO:0000256" key="5">
    <source>
        <dbReference type="SAM" id="Phobius"/>
    </source>
</evidence>
<sequence>MPLSYFSEQRKGDILSRVTSDVLDLQYSFLSVLELIVREPLTIIFTLIAMLYISVNLTLFVFVFIL</sequence>
<dbReference type="Pfam" id="PF00664">
    <property type="entry name" value="ABC_membrane"/>
    <property type="match status" value="1"/>
</dbReference>
<evidence type="ECO:0000256" key="1">
    <source>
        <dbReference type="ARBA" id="ARBA00004651"/>
    </source>
</evidence>
<evidence type="ECO:0000256" key="2">
    <source>
        <dbReference type="ARBA" id="ARBA00022692"/>
    </source>
</evidence>
<dbReference type="SUPFAM" id="SSF90123">
    <property type="entry name" value="ABC transporter transmembrane region"/>
    <property type="match status" value="1"/>
</dbReference>
<gene>
    <name evidence="7" type="ORF">JCM19274_4729</name>
</gene>
<name>A0A090WMB3_9FLAO</name>
<dbReference type="Proteomes" id="UP000029643">
    <property type="component" value="Unassembled WGS sequence"/>
</dbReference>
<evidence type="ECO:0000313" key="7">
    <source>
        <dbReference type="EMBL" id="GAL78230.1"/>
    </source>
</evidence>
<evidence type="ECO:0000256" key="4">
    <source>
        <dbReference type="ARBA" id="ARBA00023136"/>
    </source>
</evidence>
<keyword evidence="7" id="KW-0547">Nucleotide-binding</keyword>
<comment type="caution">
    <text evidence="7">The sequence shown here is derived from an EMBL/GenBank/DDBJ whole genome shotgun (WGS) entry which is preliminary data.</text>
</comment>
<keyword evidence="2 5" id="KW-0812">Transmembrane</keyword>
<keyword evidence="4 5" id="KW-0472">Membrane</keyword>
<dbReference type="GO" id="GO:0005886">
    <property type="term" value="C:plasma membrane"/>
    <property type="evidence" value="ECO:0007669"/>
    <property type="project" value="UniProtKB-SubCell"/>
</dbReference>
<accession>A0A090WMB3</accession>
<dbReference type="InterPro" id="IPR011527">
    <property type="entry name" value="ABC1_TM_dom"/>
</dbReference>
<feature type="transmembrane region" description="Helical" evidence="5">
    <location>
        <begin position="41"/>
        <end position="65"/>
    </location>
</feature>
<dbReference type="AlphaFoldDB" id="A0A090WMB3"/>
<dbReference type="GO" id="GO:0140359">
    <property type="term" value="F:ABC-type transporter activity"/>
    <property type="evidence" value="ECO:0007669"/>
    <property type="project" value="InterPro"/>
</dbReference>
<evidence type="ECO:0000313" key="8">
    <source>
        <dbReference type="Proteomes" id="UP000029643"/>
    </source>
</evidence>
<keyword evidence="7" id="KW-0067">ATP-binding</keyword>
<dbReference type="EMBL" id="BBNU01000002">
    <property type="protein sequence ID" value="GAL78230.1"/>
    <property type="molecule type" value="Genomic_DNA"/>
</dbReference>
<comment type="subcellular location">
    <subcellularLocation>
        <location evidence="1">Cell membrane</location>
        <topology evidence="1">Multi-pass membrane protein</topology>
    </subcellularLocation>
</comment>
<dbReference type="Gene3D" id="1.20.1560.10">
    <property type="entry name" value="ABC transporter type 1, transmembrane domain"/>
    <property type="match status" value="1"/>
</dbReference>
<evidence type="ECO:0000256" key="3">
    <source>
        <dbReference type="ARBA" id="ARBA00022989"/>
    </source>
</evidence>
<keyword evidence="3 5" id="KW-1133">Transmembrane helix</keyword>
<evidence type="ECO:0000259" key="6">
    <source>
        <dbReference type="PROSITE" id="PS50929"/>
    </source>
</evidence>
<reference evidence="7 8" key="1">
    <citation type="journal article" date="2014" name="Genome Announc.">
        <title>Draft Genome Sequences of Marine Flavobacterium Algibacter lectus Strains SS8 and NR4.</title>
        <authorList>
            <person name="Takatani N."/>
            <person name="Nakanishi M."/>
            <person name="Meirelles P."/>
            <person name="Mino S."/>
            <person name="Suda W."/>
            <person name="Oshima K."/>
            <person name="Hattori M."/>
            <person name="Ohkuma M."/>
            <person name="Hosokawa M."/>
            <person name="Miyashita K."/>
            <person name="Thompson F.L."/>
            <person name="Niwa A."/>
            <person name="Sawabe T."/>
            <person name="Sawabe T."/>
        </authorList>
    </citation>
    <scope>NUCLEOTIDE SEQUENCE [LARGE SCALE GENOMIC DNA]</scope>
    <source>
        <strain evidence="8">JCM19274</strain>
    </source>
</reference>